<protein>
    <submittedName>
        <fullName evidence="3">Uncharacterized protein LOC116948105</fullName>
    </submittedName>
</protein>
<organism evidence="2 3">
    <name type="scientific">Petromyzon marinus</name>
    <name type="common">Sea lamprey</name>
    <dbReference type="NCBI Taxonomy" id="7757"/>
    <lineage>
        <taxon>Eukaryota</taxon>
        <taxon>Metazoa</taxon>
        <taxon>Chordata</taxon>
        <taxon>Craniata</taxon>
        <taxon>Vertebrata</taxon>
        <taxon>Cyclostomata</taxon>
        <taxon>Hyperoartia</taxon>
        <taxon>Petromyzontiformes</taxon>
        <taxon>Petromyzontidae</taxon>
        <taxon>Petromyzon</taxon>
    </lineage>
</organism>
<feature type="compositionally biased region" description="Basic and acidic residues" evidence="1">
    <location>
        <begin position="16"/>
        <end position="30"/>
    </location>
</feature>
<dbReference type="Proteomes" id="UP001318040">
    <property type="component" value="Chromosome 32"/>
</dbReference>
<gene>
    <name evidence="3" type="primary">LOC116948105</name>
</gene>
<dbReference type="RefSeq" id="XP_032820346.1">
    <property type="nucleotide sequence ID" value="XM_032964455.1"/>
</dbReference>
<sequence>MFSLAAASDAGTQQEHSPEKSTQRGAKPVDKAALTGATNGRPKFCWLLRRRCSTQLPYRECFRRVRGNLEAPGGNPHAVRSPALDFFRANRAKIEIRSIPVHGVNGPTCCAATRGGHGGSFTKVCSANPRSLHSAGSQATCSRATSAQPMVTTRMMAPCTWAIYVRLCVGLLSRRTQSAVLIGRCRGKGNKRNNKKRFPKK</sequence>
<reference evidence="3" key="1">
    <citation type="submission" date="2025-08" db="UniProtKB">
        <authorList>
            <consortium name="RefSeq"/>
        </authorList>
    </citation>
    <scope>IDENTIFICATION</scope>
    <source>
        <tissue evidence="3">Sperm</tissue>
    </source>
</reference>
<dbReference type="KEGG" id="pmrn:116948105"/>
<keyword evidence="2" id="KW-1185">Reference proteome</keyword>
<feature type="region of interest" description="Disordered" evidence="1">
    <location>
        <begin position="1"/>
        <end position="35"/>
    </location>
</feature>
<name>A0AAJ7TLR3_PETMA</name>
<evidence type="ECO:0000256" key="1">
    <source>
        <dbReference type="SAM" id="MobiDB-lite"/>
    </source>
</evidence>
<evidence type="ECO:0000313" key="2">
    <source>
        <dbReference type="Proteomes" id="UP001318040"/>
    </source>
</evidence>
<evidence type="ECO:0000313" key="3">
    <source>
        <dbReference type="RefSeq" id="XP_032820346.1"/>
    </source>
</evidence>
<dbReference type="AlphaFoldDB" id="A0AAJ7TLR3"/>
<accession>A0AAJ7TLR3</accession>
<proteinExistence type="predicted"/>